<name>A0AAX4J9J4_9MICR</name>
<sequence length="240" mass="28583">MVFAFYLNIYLYEGHCIDKSEVFVVDGIKTNEAGSLMHDNSVQINFDDMHISEIPKMNIEYYHKVVKDYFFSIIECPDIKNKIEDILPKKNNDRNKLFLIFKHFLWQYHMGKLDNLKYSEDCSFIQSLAYNSYKIVNRLAINHINDYNYIKKQIFMTIELKFDKNLKSKVIQLFNPKKYSTIKTMLDALNNKENVSRRKRYALPRVTTTVNPFIPDDVKIVYIGKERGEWSGPSYSYRQF</sequence>
<dbReference type="Proteomes" id="UP001334084">
    <property type="component" value="Chromosome 2"/>
</dbReference>
<organism evidence="1 2">
    <name type="scientific">Vairimorpha necatrix</name>
    <dbReference type="NCBI Taxonomy" id="6039"/>
    <lineage>
        <taxon>Eukaryota</taxon>
        <taxon>Fungi</taxon>
        <taxon>Fungi incertae sedis</taxon>
        <taxon>Microsporidia</taxon>
        <taxon>Nosematidae</taxon>
        <taxon>Vairimorpha</taxon>
    </lineage>
</organism>
<dbReference type="GeneID" id="90540443"/>
<dbReference type="RefSeq" id="XP_065328774.1">
    <property type="nucleotide sequence ID" value="XM_065472702.1"/>
</dbReference>
<evidence type="ECO:0000313" key="1">
    <source>
        <dbReference type="EMBL" id="WUR02629.1"/>
    </source>
</evidence>
<dbReference type="AlphaFoldDB" id="A0AAX4J9J4"/>
<keyword evidence="2" id="KW-1185">Reference proteome</keyword>
<dbReference type="EMBL" id="CP142727">
    <property type="protein sequence ID" value="WUR02629.1"/>
    <property type="molecule type" value="Genomic_DNA"/>
</dbReference>
<dbReference type="KEGG" id="vnx:VNE69_02153"/>
<proteinExistence type="predicted"/>
<accession>A0AAX4J9J4</accession>
<gene>
    <name evidence="1" type="ORF">VNE69_02153</name>
</gene>
<evidence type="ECO:0000313" key="2">
    <source>
        <dbReference type="Proteomes" id="UP001334084"/>
    </source>
</evidence>
<reference evidence="1" key="1">
    <citation type="journal article" date="2024" name="BMC Genomics">
        <title>Functional annotation of a divergent genome using sequence and structure-based similarity.</title>
        <authorList>
            <person name="Svedberg D."/>
            <person name="Winiger R.R."/>
            <person name="Berg A."/>
            <person name="Sharma H."/>
            <person name="Tellgren-Roth C."/>
            <person name="Debrunner-Vossbrinck B.A."/>
            <person name="Vossbrinck C.R."/>
            <person name="Barandun J."/>
        </authorList>
    </citation>
    <scope>NUCLEOTIDE SEQUENCE</scope>
    <source>
        <strain evidence="1">Illinois isolate</strain>
    </source>
</reference>
<protein>
    <submittedName>
        <fullName evidence="1">Uncharacterized protein</fullName>
    </submittedName>
</protein>